<dbReference type="GO" id="GO:0046872">
    <property type="term" value="F:metal ion binding"/>
    <property type="evidence" value="ECO:0007669"/>
    <property type="project" value="UniProtKB-KW"/>
</dbReference>
<keyword evidence="7" id="KW-0460">Magnesium</keyword>
<dbReference type="PANTHER" id="PTHR20941:SF1">
    <property type="entry name" value="FOLIC ACID SYNTHESIS PROTEIN FOL1"/>
    <property type="match status" value="1"/>
</dbReference>
<evidence type="ECO:0000259" key="9">
    <source>
        <dbReference type="PROSITE" id="PS50972"/>
    </source>
</evidence>
<dbReference type="InterPro" id="IPR011005">
    <property type="entry name" value="Dihydropteroate_synth-like_sf"/>
</dbReference>
<evidence type="ECO:0000256" key="7">
    <source>
        <dbReference type="ARBA" id="ARBA00022842"/>
    </source>
</evidence>
<dbReference type="GO" id="GO:0004156">
    <property type="term" value="F:dihydropteroate synthase activity"/>
    <property type="evidence" value="ECO:0007669"/>
    <property type="project" value="UniProtKB-EC"/>
</dbReference>
<dbReference type="GO" id="GO:0005829">
    <property type="term" value="C:cytosol"/>
    <property type="evidence" value="ECO:0007669"/>
    <property type="project" value="TreeGrafter"/>
</dbReference>
<evidence type="ECO:0000256" key="8">
    <source>
        <dbReference type="ARBA" id="ARBA00022909"/>
    </source>
</evidence>
<dbReference type="PROSITE" id="PS50972">
    <property type="entry name" value="PTERIN_BINDING"/>
    <property type="match status" value="1"/>
</dbReference>
<dbReference type="NCBIfam" id="TIGR01496">
    <property type="entry name" value="DHPS"/>
    <property type="match status" value="1"/>
</dbReference>
<comment type="cofactor">
    <cofactor evidence="2">
        <name>Mg(2+)</name>
        <dbReference type="ChEBI" id="CHEBI:18420"/>
    </cofactor>
</comment>
<protein>
    <recommendedName>
        <fullName evidence="4">dihydropteroate synthase</fullName>
        <ecNumber evidence="4">2.5.1.15</ecNumber>
    </recommendedName>
</protein>
<comment type="catalytic activity">
    <reaction evidence="1">
        <text>(7,8-dihydropterin-6-yl)methyl diphosphate + 4-aminobenzoate = 7,8-dihydropteroate + diphosphate</text>
        <dbReference type="Rhea" id="RHEA:19949"/>
        <dbReference type="ChEBI" id="CHEBI:17836"/>
        <dbReference type="ChEBI" id="CHEBI:17839"/>
        <dbReference type="ChEBI" id="CHEBI:33019"/>
        <dbReference type="ChEBI" id="CHEBI:72950"/>
        <dbReference type="EC" id="2.5.1.15"/>
    </reaction>
</comment>
<dbReference type="InterPro" id="IPR006390">
    <property type="entry name" value="DHP_synth_dom"/>
</dbReference>
<keyword evidence="8" id="KW-0289">Folate biosynthesis</keyword>
<dbReference type="PROSITE" id="PS00792">
    <property type="entry name" value="DHPS_1"/>
    <property type="match status" value="1"/>
</dbReference>
<dbReference type="CDD" id="cd00739">
    <property type="entry name" value="DHPS"/>
    <property type="match status" value="1"/>
</dbReference>
<dbReference type="EMBL" id="CAEZTT010000031">
    <property type="protein sequence ID" value="CAB4573061.1"/>
    <property type="molecule type" value="Genomic_DNA"/>
</dbReference>
<dbReference type="EC" id="2.5.1.15" evidence="4"/>
<name>A0A6J6E9U7_9ZZZZ</name>
<dbReference type="PROSITE" id="PS00793">
    <property type="entry name" value="DHPS_2"/>
    <property type="match status" value="1"/>
</dbReference>
<proteinExistence type="predicted"/>
<evidence type="ECO:0000256" key="6">
    <source>
        <dbReference type="ARBA" id="ARBA00022723"/>
    </source>
</evidence>
<evidence type="ECO:0000256" key="4">
    <source>
        <dbReference type="ARBA" id="ARBA00012458"/>
    </source>
</evidence>
<dbReference type="InterPro" id="IPR045031">
    <property type="entry name" value="DHP_synth-like"/>
</dbReference>
<dbReference type="Pfam" id="PF00809">
    <property type="entry name" value="Pterin_bind"/>
    <property type="match status" value="1"/>
</dbReference>
<gene>
    <name evidence="10" type="ORF">UFOPK1726_00401</name>
</gene>
<accession>A0A6J6E9U7</accession>
<dbReference type="PANTHER" id="PTHR20941">
    <property type="entry name" value="FOLATE SYNTHESIS PROTEINS"/>
    <property type="match status" value="1"/>
</dbReference>
<comment type="pathway">
    <text evidence="3">Cofactor biosynthesis; tetrahydrofolate biosynthesis; 7,8-dihydrofolate from 2-amino-4-hydroxy-6-hydroxymethyl-7,8-dihydropteridine diphosphate and 4-aminobenzoate: step 1/2.</text>
</comment>
<sequence length="274" mass="29308">MNHPTGLPDAIAQLNRTLIFGILNVTPDSFSDGGKFLDPTSAIDHAKQLVADGADVIDVGGESTRPGAERISTAEELARVIPVIQEVSQFATVSIDTMRAEVAAAAIGAGAKIVNDVSGGLADAEMVFAVAELQVPYVCMHWRNHSSDMYENAKYDNVVLEVIEELEQRVAVAMGAGIEKERIILDPGLGFAKLPEHNWQLIAEIATLNSLGFPLLVGASRKKFLRELGVDQDAATHALNAYLAANRIWAVRVHDVVGTATAITALAEVMETNE</sequence>
<dbReference type="GO" id="GO:0046654">
    <property type="term" value="P:tetrahydrofolate biosynthetic process"/>
    <property type="evidence" value="ECO:0007669"/>
    <property type="project" value="TreeGrafter"/>
</dbReference>
<evidence type="ECO:0000256" key="5">
    <source>
        <dbReference type="ARBA" id="ARBA00022679"/>
    </source>
</evidence>
<reference evidence="10" key="1">
    <citation type="submission" date="2020-05" db="EMBL/GenBank/DDBJ databases">
        <authorList>
            <person name="Chiriac C."/>
            <person name="Salcher M."/>
            <person name="Ghai R."/>
            <person name="Kavagutti S V."/>
        </authorList>
    </citation>
    <scope>NUCLEOTIDE SEQUENCE</scope>
</reference>
<evidence type="ECO:0000256" key="1">
    <source>
        <dbReference type="ARBA" id="ARBA00000012"/>
    </source>
</evidence>
<dbReference type="SUPFAM" id="SSF51717">
    <property type="entry name" value="Dihydropteroate synthetase-like"/>
    <property type="match status" value="1"/>
</dbReference>
<feature type="domain" description="Pterin-binding" evidence="9">
    <location>
        <begin position="17"/>
        <end position="274"/>
    </location>
</feature>
<dbReference type="InterPro" id="IPR000489">
    <property type="entry name" value="Pterin-binding_dom"/>
</dbReference>
<evidence type="ECO:0000313" key="10">
    <source>
        <dbReference type="EMBL" id="CAB4573061.1"/>
    </source>
</evidence>
<keyword evidence="6" id="KW-0479">Metal-binding</keyword>
<keyword evidence="5" id="KW-0808">Transferase</keyword>
<evidence type="ECO:0000256" key="2">
    <source>
        <dbReference type="ARBA" id="ARBA00001946"/>
    </source>
</evidence>
<dbReference type="FunFam" id="3.20.20.20:FF:000006">
    <property type="entry name" value="Dihydropteroate synthase"/>
    <property type="match status" value="1"/>
</dbReference>
<dbReference type="AlphaFoldDB" id="A0A6J6E9U7"/>
<evidence type="ECO:0000256" key="3">
    <source>
        <dbReference type="ARBA" id="ARBA00004763"/>
    </source>
</evidence>
<organism evidence="10">
    <name type="scientific">freshwater metagenome</name>
    <dbReference type="NCBI Taxonomy" id="449393"/>
    <lineage>
        <taxon>unclassified sequences</taxon>
        <taxon>metagenomes</taxon>
        <taxon>ecological metagenomes</taxon>
    </lineage>
</organism>
<dbReference type="GO" id="GO:0046656">
    <property type="term" value="P:folic acid biosynthetic process"/>
    <property type="evidence" value="ECO:0007669"/>
    <property type="project" value="UniProtKB-KW"/>
</dbReference>
<dbReference type="Gene3D" id="3.20.20.20">
    <property type="entry name" value="Dihydropteroate synthase-like"/>
    <property type="match status" value="1"/>
</dbReference>